<proteinExistence type="predicted"/>
<name>A0AA39Y556_9PEZI</name>
<dbReference type="Pfam" id="PF13302">
    <property type="entry name" value="Acetyltransf_3"/>
    <property type="match status" value="1"/>
</dbReference>
<reference evidence="2" key="1">
    <citation type="submission" date="2023-06" db="EMBL/GenBank/DDBJ databases">
        <title>Genome-scale phylogeny and comparative genomics of the fungal order Sordariales.</title>
        <authorList>
            <consortium name="Lawrence Berkeley National Laboratory"/>
            <person name="Hensen N."/>
            <person name="Bonometti L."/>
            <person name="Westerberg I."/>
            <person name="Brannstrom I.O."/>
            <person name="Guillou S."/>
            <person name="Cros-Aarteil S."/>
            <person name="Calhoun S."/>
            <person name="Haridas S."/>
            <person name="Kuo A."/>
            <person name="Mondo S."/>
            <person name="Pangilinan J."/>
            <person name="Riley R."/>
            <person name="Labutti K."/>
            <person name="Andreopoulos B."/>
            <person name="Lipzen A."/>
            <person name="Chen C."/>
            <person name="Yanf M."/>
            <person name="Daum C."/>
            <person name="Ng V."/>
            <person name="Clum A."/>
            <person name="Steindorff A."/>
            <person name="Ohm R."/>
            <person name="Martin F."/>
            <person name="Silar P."/>
            <person name="Natvig D."/>
            <person name="Lalanne C."/>
            <person name="Gautier V."/>
            <person name="Ament-Velasquez S.L."/>
            <person name="Kruys A."/>
            <person name="Hutchinson M.I."/>
            <person name="Powell A.J."/>
            <person name="Barry K."/>
            <person name="Miller A.N."/>
            <person name="Grigoriev I.V."/>
            <person name="Debuchy R."/>
            <person name="Gladieux P."/>
            <person name="Thoren M.H."/>
            <person name="Johannesson H."/>
        </authorList>
    </citation>
    <scope>NUCLEOTIDE SEQUENCE</scope>
    <source>
        <strain evidence="2">SMH2532-1</strain>
    </source>
</reference>
<dbReference type="EMBL" id="JAULSV010000004">
    <property type="protein sequence ID" value="KAK0646214.1"/>
    <property type="molecule type" value="Genomic_DNA"/>
</dbReference>
<evidence type="ECO:0000313" key="3">
    <source>
        <dbReference type="Proteomes" id="UP001174936"/>
    </source>
</evidence>
<dbReference type="InterPro" id="IPR051531">
    <property type="entry name" value="N-acetyltransferase"/>
</dbReference>
<dbReference type="AlphaFoldDB" id="A0AA39Y556"/>
<comment type="caution">
    <text evidence="2">The sequence shown here is derived from an EMBL/GenBank/DDBJ whole genome shotgun (WGS) entry which is preliminary data.</text>
</comment>
<dbReference type="InterPro" id="IPR000182">
    <property type="entry name" value="GNAT_dom"/>
</dbReference>
<organism evidence="2 3">
    <name type="scientific">Cercophora newfieldiana</name>
    <dbReference type="NCBI Taxonomy" id="92897"/>
    <lineage>
        <taxon>Eukaryota</taxon>
        <taxon>Fungi</taxon>
        <taxon>Dikarya</taxon>
        <taxon>Ascomycota</taxon>
        <taxon>Pezizomycotina</taxon>
        <taxon>Sordariomycetes</taxon>
        <taxon>Sordariomycetidae</taxon>
        <taxon>Sordariales</taxon>
        <taxon>Lasiosphaeriaceae</taxon>
        <taxon>Cercophora</taxon>
    </lineage>
</organism>
<dbReference type="PANTHER" id="PTHR43792">
    <property type="entry name" value="GNAT FAMILY, PUTATIVE (AFU_ORTHOLOGUE AFUA_3G00765)-RELATED-RELATED"/>
    <property type="match status" value="1"/>
</dbReference>
<dbReference type="Gene3D" id="3.40.630.30">
    <property type="match status" value="1"/>
</dbReference>
<feature type="domain" description="N-acetyltransferase" evidence="1">
    <location>
        <begin position="7"/>
        <end position="199"/>
    </location>
</feature>
<sequence length="211" mass="24056">MATLFTRRLRLVPLSDAHLEHEIQLDSDPEVVRFVGNGKPRSREQVEQLHRGRIARGMRVPGLGFWAGFLRTGSPSISDLKRTEGDDTFVGFWILTPPKPGYQPEHPSPVDGQAELGYRLVRKYWRQGLAKEGAKELLRYGFQDLGLHRVFAETMAINVASRATMASVGMRLERTFFEEFEEMIPGSEEGEVEYAITREHWQTMMQPPGDL</sequence>
<dbReference type="SUPFAM" id="SSF55729">
    <property type="entry name" value="Acyl-CoA N-acyltransferases (Nat)"/>
    <property type="match status" value="1"/>
</dbReference>
<evidence type="ECO:0000313" key="2">
    <source>
        <dbReference type="EMBL" id="KAK0646214.1"/>
    </source>
</evidence>
<dbReference type="PANTHER" id="PTHR43792:SF16">
    <property type="entry name" value="N-ACETYLTRANSFERASE DOMAIN-CONTAINING PROTEIN"/>
    <property type="match status" value="1"/>
</dbReference>
<dbReference type="Proteomes" id="UP001174936">
    <property type="component" value="Unassembled WGS sequence"/>
</dbReference>
<dbReference type="GO" id="GO:0016747">
    <property type="term" value="F:acyltransferase activity, transferring groups other than amino-acyl groups"/>
    <property type="evidence" value="ECO:0007669"/>
    <property type="project" value="InterPro"/>
</dbReference>
<protein>
    <submittedName>
        <fullName evidence="2">N-acetyltransferase GCN5</fullName>
    </submittedName>
</protein>
<dbReference type="PROSITE" id="PS51186">
    <property type="entry name" value="GNAT"/>
    <property type="match status" value="1"/>
</dbReference>
<gene>
    <name evidence="2" type="ORF">B0T16DRAFT_458160</name>
</gene>
<dbReference type="InterPro" id="IPR016181">
    <property type="entry name" value="Acyl_CoA_acyltransferase"/>
</dbReference>
<evidence type="ECO:0000259" key="1">
    <source>
        <dbReference type="PROSITE" id="PS51186"/>
    </source>
</evidence>
<keyword evidence="3" id="KW-1185">Reference proteome</keyword>
<accession>A0AA39Y556</accession>